<evidence type="ECO:0000256" key="3">
    <source>
        <dbReference type="ARBA" id="ARBA00022670"/>
    </source>
</evidence>
<dbReference type="GO" id="GO:0006508">
    <property type="term" value="P:proteolysis"/>
    <property type="evidence" value="ECO:0007669"/>
    <property type="project" value="UniProtKB-KW"/>
</dbReference>
<dbReference type="GO" id="GO:0005576">
    <property type="term" value="C:extracellular region"/>
    <property type="evidence" value="ECO:0007669"/>
    <property type="project" value="UniProtKB-SubCell"/>
</dbReference>
<dbReference type="Proteomes" id="UP000494165">
    <property type="component" value="Unassembled WGS sequence"/>
</dbReference>
<evidence type="ECO:0000256" key="7">
    <source>
        <dbReference type="SAM" id="SignalP"/>
    </source>
</evidence>
<comment type="subcellular location">
    <subcellularLocation>
        <location evidence="1">Secreted</location>
        <location evidence="1">Extracellular space</location>
    </subcellularLocation>
</comment>
<accession>A0A8S1DCV0</accession>
<dbReference type="PANTHER" id="PTHR24276">
    <property type="entry name" value="POLYSERASE-RELATED"/>
    <property type="match status" value="1"/>
</dbReference>
<dbReference type="InterPro" id="IPR009003">
    <property type="entry name" value="Peptidase_S1_PA"/>
</dbReference>
<feature type="signal peptide" evidence="7">
    <location>
        <begin position="1"/>
        <end position="18"/>
    </location>
</feature>
<protein>
    <recommendedName>
        <fullName evidence="8">Peptidase S1 domain-containing protein</fullName>
    </recommendedName>
</protein>
<evidence type="ECO:0000313" key="10">
    <source>
        <dbReference type="Proteomes" id="UP000494165"/>
    </source>
</evidence>
<evidence type="ECO:0000256" key="5">
    <source>
        <dbReference type="ARBA" id="ARBA00022825"/>
    </source>
</evidence>
<dbReference type="SMART" id="SM00020">
    <property type="entry name" value="Tryp_SPc"/>
    <property type="match status" value="1"/>
</dbReference>
<dbReference type="PROSITE" id="PS50240">
    <property type="entry name" value="TRYPSIN_DOM"/>
    <property type="match status" value="1"/>
</dbReference>
<dbReference type="GO" id="GO:0004252">
    <property type="term" value="F:serine-type endopeptidase activity"/>
    <property type="evidence" value="ECO:0007669"/>
    <property type="project" value="InterPro"/>
</dbReference>
<gene>
    <name evidence="9" type="ORF">CLODIP_2_CD02798</name>
</gene>
<keyword evidence="6" id="KW-1015">Disulfide bond</keyword>
<dbReference type="PANTHER" id="PTHR24276:SF98">
    <property type="entry name" value="FI18310P1-RELATED"/>
    <property type="match status" value="1"/>
</dbReference>
<dbReference type="CDD" id="cd00190">
    <property type="entry name" value="Tryp_SPc"/>
    <property type="match status" value="1"/>
</dbReference>
<keyword evidence="4" id="KW-0378">Hydrolase</keyword>
<proteinExistence type="inferred from homology"/>
<evidence type="ECO:0000259" key="8">
    <source>
        <dbReference type="PROSITE" id="PS50240"/>
    </source>
</evidence>
<name>A0A8S1DCV0_9INSE</name>
<feature type="domain" description="Peptidase S1" evidence="8">
    <location>
        <begin position="30"/>
        <end position="257"/>
    </location>
</feature>
<dbReference type="AlphaFoldDB" id="A0A8S1DCV0"/>
<comment type="similarity">
    <text evidence="2">Belongs to the peptidase S1 family.</text>
</comment>
<evidence type="ECO:0000313" key="9">
    <source>
        <dbReference type="EMBL" id="CAB3381346.1"/>
    </source>
</evidence>
<comment type="caution">
    <text evidence="9">The sequence shown here is derived from an EMBL/GenBank/DDBJ whole genome shotgun (WGS) entry which is preliminary data.</text>
</comment>
<dbReference type="OrthoDB" id="546450at2759"/>
<reference evidence="9 10" key="1">
    <citation type="submission" date="2020-04" db="EMBL/GenBank/DDBJ databases">
        <authorList>
            <person name="Alioto T."/>
            <person name="Alioto T."/>
            <person name="Gomez Garrido J."/>
        </authorList>
    </citation>
    <scope>NUCLEOTIDE SEQUENCE [LARGE SCALE GENOMIC DNA]</scope>
</reference>
<evidence type="ECO:0000256" key="4">
    <source>
        <dbReference type="ARBA" id="ARBA00022801"/>
    </source>
</evidence>
<dbReference type="InterPro" id="IPR001254">
    <property type="entry name" value="Trypsin_dom"/>
</dbReference>
<dbReference type="EMBL" id="CADEPI010000232">
    <property type="protein sequence ID" value="CAB3381346.1"/>
    <property type="molecule type" value="Genomic_DNA"/>
</dbReference>
<dbReference type="FunFam" id="2.40.10.10:FF:000068">
    <property type="entry name" value="transmembrane protease serine 2"/>
    <property type="match status" value="1"/>
</dbReference>
<keyword evidence="10" id="KW-1185">Reference proteome</keyword>
<sequence>MVSTVVAVLCCVIVIVTGVPSDLKRSDERIVGGTEVAKNEIPWQVSIQFNNNNDHWCGGSIISEEFIVTTARCSTYDLRDMQVVAGTLEWAKPGSVHNVTEIMNSPDWILGPDSDISLWRVNPPFTFDASTNIVRLPAQGAQPSPGTVMTVSGWGITTWSGPRSDFLLKTDMPIVSKSECNASYAIYGGIGAYQICAGLAQGGVDACLYDTGGPLFLDGFLHGIYSWGYHADCAVPGYPGVYTEVSAFRDWIGQITGI</sequence>
<dbReference type="PRINTS" id="PR00722">
    <property type="entry name" value="CHYMOTRYPSIN"/>
</dbReference>
<evidence type="ECO:0000256" key="2">
    <source>
        <dbReference type="ARBA" id="ARBA00007664"/>
    </source>
</evidence>
<evidence type="ECO:0000256" key="6">
    <source>
        <dbReference type="ARBA" id="ARBA00023157"/>
    </source>
</evidence>
<keyword evidence="5" id="KW-0720">Serine protease</keyword>
<organism evidence="9 10">
    <name type="scientific">Cloeon dipterum</name>
    <dbReference type="NCBI Taxonomy" id="197152"/>
    <lineage>
        <taxon>Eukaryota</taxon>
        <taxon>Metazoa</taxon>
        <taxon>Ecdysozoa</taxon>
        <taxon>Arthropoda</taxon>
        <taxon>Hexapoda</taxon>
        <taxon>Insecta</taxon>
        <taxon>Pterygota</taxon>
        <taxon>Palaeoptera</taxon>
        <taxon>Ephemeroptera</taxon>
        <taxon>Pisciforma</taxon>
        <taxon>Baetidae</taxon>
        <taxon>Cloeon</taxon>
    </lineage>
</organism>
<dbReference type="FunFam" id="2.40.10.10:FF:000036">
    <property type="entry name" value="Trypsin beta"/>
    <property type="match status" value="1"/>
</dbReference>
<dbReference type="Gene3D" id="2.40.10.10">
    <property type="entry name" value="Trypsin-like serine proteases"/>
    <property type="match status" value="1"/>
</dbReference>
<dbReference type="InterPro" id="IPR001314">
    <property type="entry name" value="Peptidase_S1A"/>
</dbReference>
<feature type="chain" id="PRO_5035763185" description="Peptidase S1 domain-containing protein" evidence="7">
    <location>
        <begin position="19"/>
        <end position="258"/>
    </location>
</feature>
<dbReference type="InterPro" id="IPR043504">
    <property type="entry name" value="Peptidase_S1_PA_chymotrypsin"/>
</dbReference>
<keyword evidence="3" id="KW-0645">Protease</keyword>
<dbReference type="InterPro" id="IPR050430">
    <property type="entry name" value="Peptidase_S1"/>
</dbReference>
<evidence type="ECO:0000256" key="1">
    <source>
        <dbReference type="ARBA" id="ARBA00004239"/>
    </source>
</evidence>
<dbReference type="SUPFAM" id="SSF50494">
    <property type="entry name" value="Trypsin-like serine proteases"/>
    <property type="match status" value="1"/>
</dbReference>
<keyword evidence="7" id="KW-0732">Signal</keyword>
<dbReference type="Pfam" id="PF00089">
    <property type="entry name" value="Trypsin"/>
    <property type="match status" value="1"/>
</dbReference>